<dbReference type="GO" id="GO:0003700">
    <property type="term" value="F:DNA-binding transcription factor activity"/>
    <property type="evidence" value="ECO:0007669"/>
    <property type="project" value="TreeGrafter"/>
</dbReference>
<dbReference type="GO" id="GO:0009909">
    <property type="term" value="P:regulation of flower development"/>
    <property type="evidence" value="ECO:0007669"/>
    <property type="project" value="InterPro"/>
</dbReference>
<dbReference type="Pfam" id="PF06203">
    <property type="entry name" value="CCT"/>
    <property type="match status" value="1"/>
</dbReference>
<proteinExistence type="predicted"/>
<accession>A0A5J9VLT0</accession>
<feature type="non-terminal residue" evidence="6">
    <location>
        <position position="1"/>
    </location>
</feature>
<dbReference type="AlphaFoldDB" id="A0A5J9VLT0"/>
<evidence type="ECO:0000313" key="6">
    <source>
        <dbReference type="EMBL" id="TVU36728.1"/>
    </source>
</evidence>
<evidence type="ECO:0000256" key="4">
    <source>
        <dbReference type="SAM" id="MobiDB-lite"/>
    </source>
</evidence>
<feature type="region of interest" description="Disordered" evidence="4">
    <location>
        <begin position="196"/>
        <end position="234"/>
    </location>
</feature>
<dbReference type="GO" id="GO:0005634">
    <property type="term" value="C:nucleus"/>
    <property type="evidence" value="ECO:0007669"/>
    <property type="project" value="UniProtKB-SubCell"/>
</dbReference>
<evidence type="ECO:0000259" key="5">
    <source>
        <dbReference type="PROSITE" id="PS51017"/>
    </source>
</evidence>
<keyword evidence="7" id="KW-1185">Reference proteome</keyword>
<dbReference type="PANTHER" id="PTHR31319:SF100">
    <property type="entry name" value="OS01G0835700 PROTEIN"/>
    <property type="match status" value="1"/>
</dbReference>
<evidence type="ECO:0000256" key="2">
    <source>
        <dbReference type="ARBA" id="ARBA00023242"/>
    </source>
</evidence>
<dbReference type="EMBL" id="RWGY01000009">
    <property type="protein sequence ID" value="TVU36728.1"/>
    <property type="molecule type" value="Genomic_DNA"/>
</dbReference>
<dbReference type="InterPro" id="IPR045281">
    <property type="entry name" value="CONSTANS-like"/>
</dbReference>
<dbReference type="PROSITE" id="PS51017">
    <property type="entry name" value="CCT"/>
    <property type="match status" value="1"/>
</dbReference>
<dbReference type="Gramene" id="TVU36728">
    <property type="protein sequence ID" value="TVU36728"/>
    <property type="gene ID" value="EJB05_18673"/>
</dbReference>
<dbReference type="Proteomes" id="UP000324897">
    <property type="component" value="Unassembled WGS sequence"/>
</dbReference>
<comment type="subcellular location">
    <subcellularLocation>
        <location evidence="1 3">Nucleus</location>
    </subcellularLocation>
</comment>
<gene>
    <name evidence="6" type="ORF">EJB05_18673</name>
</gene>
<evidence type="ECO:0000256" key="1">
    <source>
        <dbReference type="ARBA" id="ARBA00004123"/>
    </source>
</evidence>
<keyword evidence="2 3" id="KW-0539">Nucleus</keyword>
<feature type="domain" description="CCT" evidence="5">
    <location>
        <begin position="235"/>
        <end position="277"/>
    </location>
</feature>
<name>A0A5J9VLT0_9POAL</name>
<sequence length="394" mass="42637">AWPHPPLFIAQQPALAAEYAPSQTFFLFLYRTPPLNRLPKPHLRKVSRLFPTSTSHVPSLVLLLLPSSAPVAYSDALMQHAASFSAALAVTVPAQIPRTAGYIDGNVGAFSSPPSCYSSSLPSSYYNNIQRSISSHSLPMHIQLADTLGQRQWLLLASSPSPHHQLTLPPLSSSPSSSSGDLFEFTSSCPVRRVFSTGDLQGMNGSSPPRQVDGSGQEGGGPFSQKVGRYSAEERKERIERYRVKRNQRNFNKKITYACRKTLADSRPRVKGRFARNGEAEAEADEREASDISYEYCCGHNELSNGNGSSCYDGHYNKPVDSNTSAISTSAISPAFSGVGGDNGEWWWRAPGAAAAAAAGEAPLRQRQQVAAGFDEDDELWATLGDMLSVNLAS</sequence>
<dbReference type="PANTHER" id="PTHR31319">
    <property type="entry name" value="ZINC FINGER PROTEIN CONSTANS-LIKE 4"/>
    <property type="match status" value="1"/>
</dbReference>
<comment type="caution">
    <text evidence="6">The sequence shown here is derived from an EMBL/GenBank/DDBJ whole genome shotgun (WGS) entry which is preliminary data.</text>
</comment>
<dbReference type="OrthoDB" id="153872at2759"/>
<protein>
    <recommendedName>
        <fullName evidence="5">CCT domain-containing protein</fullName>
    </recommendedName>
</protein>
<organism evidence="6 7">
    <name type="scientific">Eragrostis curvula</name>
    <name type="common">weeping love grass</name>
    <dbReference type="NCBI Taxonomy" id="38414"/>
    <lineage>
        <taxon>Eukaryota</taxon>
        <taxon>Viridiplantae</taxon>
        <taxon>Streptophyta</taxon>
        <taxon>Embryophyta</taxon>
        <taxon>Tracheophyta</taxon>
        <taxon>Spermatophyta</taxon>
        <taxon>Magnoliopsida</taxon>
        <taxon>Liliopsida</taxon>
        <taxon>Poales</taxon>
        <taxon>Poaceae</taxon>
        <taxon>PACMAD clade</taxon>
        <taxon>Chloridoideae</taxon>
        <taxon>Eragrostideae</taxon>
        <taxon>Eragrostidinae</taxon>
        <taxon>Eragrostis</taxon>
    </lineage>
</organism>
<reference evidence="6 7" key="1">
    <citation type="journal article" date="2019" name="Sci. Rep.">
        <title>A high-quality genome of Eragrostis curvula grass provides insights into Poaceae evolution and supports new strategies to enhance forage quality.</title>
        <authorList>
            <person name="Carballo J."/>
            <person name="Santos B.A.C.M."/>
            <person name="Zappacosta D."/>
            <person name="Garbus I."/>
            <person name="Selva J.P."/>
            <person name="Gallo C.A."/>
            <person name="Diaz A."/>
            <person name="Albertini E."/>
            <person name="Caccamo M."/>
            <person name="Echenique V."/>
        </authorList>
    </citation>
    <scope>NUCLEOTIDE SEQUENCE [LARGE SCALE GENOMIC DNA]</scope>
    <source>
        <strain evidence="7">cv. Victoria</strain>
        <tissue evidence="6">Leaf</tissue>
    </source>
</reference>
<evidence type="ECO:0000256" key="3">
    <source>
        <dbReference type="PROSITE-ProRule" id="PRU00357"/>
    </source>
</evidence>
<evidence type="ECO:0000313" key="7">
    <source>
        <dbReference type="Proteomes" id="UP000324897"/>
    </source>
</evidence>
<dbReference type="InterPro" id="IPR010402">
    <property type="entry name" value="CCT_domain"/>
</dbReference>